<comment type="caution">
    <text evidence="3">The sequence shown here is derived from an EMBL/GenBank/DDBJ whole genome shotgun (WGS) entry which is preliminary data.</text>
</comment>
<dbReference type="PANTHER" id="PTHR37804:SF1">
    <property type="entry name" value="CDAA REGULATORY PROTEIN CDAR"/>
    <property type="match status" value="1"/>
</dbReference>
<evidence type="ECO:0000256" key="1">
    <source>
        <dbReference type="SAM" id="MobiDB-lite"/>
    </source>
</evidence>
<dbReference type="RefSeq" id="WP_343758702.1">
    <property type="nucleotide sequence ID" value="NZ_BAAACG010000003.1"/>
</dbReference>
<feature type="region of interest" description="Disordered" evidence="1">
    <location>
        <begin position="310"/>
        <end position="332"/>
    </location>
</feature>
<evidence type="ECO:0000313" key="3">
    <source>
        <dbReference type="EMBL" id="GAA0734148.1"/>
    </source>
</evidence>
<reference evidence="4" key="1">
    <citation type="journal article" date="2019" name="Int. J. Syst. Evol. Microbiol.">
        <title>The Global Catalogue of Microorganisms (GCM) 10K type strain sequencing project: providing services to taxonomists for standard genome sequencing and annotation.</title>
        <authorList>
            <consortium name="The Broad Institute Genomics Platform"/>
            <consortium name="The Broad Institute Genome Sequencing Center for Infectious Disease"/>
            <person name="Wu L."/>
            <person name="Ma J."/>
        </authorList>
    </citation>
    <scope>NUCLEOTIDE SEQUENCE [LARGE SCALE GENOMIC DNA]</scope>
    <source>
        <strain evidence="4">JCM 1407</strain>
    </source>
</reference>
<accession>A0ABN1JAV1</accession>
<dbReference type="Gene3D" id="2.170.120.40">
    <property type="entry name" value="YbbR-like domain"/>
    <property type="match status" value="2"/>
</dbReference>
<dbReference type="InterPro" id="IPR053154">
    <property type="entry name" value="c-di-AMP_regulator"/>
</dbReference>
<dbReference type="Pfam" id="PF07949">
    <property type="entry name" value="YbbR"/>
    <property type="match status" value="4"/>
</dbReference>
<evidence type="ECO:0000256" key="2">
    <source>
        <dbReference type="SAM" id="Phobius"/>
    </source>
</evidence>
<evidence type="ECO:0000313" key="4">
    <source>
        <dbReference type="Proteomes" id="UP001501510"/>
    </source>
</evidence>
<sequence length="435" mass="48162">MGGKNKNQDMIIRICCIIASFSLWLYIFNIENPIREHKVSVPVQIINQTSAIKSNLAMIPQDNTSINLVLKGNASDIYAANADKFKLEADLSEYGLKKGVNKIPVKVKKKPDNISIVNEENIWIEVKLDELKTKTVDVDIKLTGNNKKTYTSLTPTTKTKRATISGTKSYVDKVKDVVAVCDVTDTSDVIKRNIPLIARGFDGEEVKGVDIKPSFISVEIPVKKVKTVPINVKLNTSLDNNPSIQSILPTLKYVDIAGDEEVINNIKSIDTETIDINSLNNKKKIQSKLVVPQNVTLVNSNGSIELNITFKNGNNSKKPDESNDDKEDNNNKDEIITKNLSLTIKTLNIMQGKEASLDNTKVSISIKGKKSLINTLNSGNVNAYVDLKDKNDGQYTIPINIELPQGVTKISSDIENVKVTIKPQNQEETDDNKNQ</sequence>
<dbReference type="PANTHER" id="PTHR37804">
    <property type="entry name" value="CDAA REGULATORY PROTEIN CDAR"/>
    <property type="match status" value="1"/>
</dbReference>
<feature type="transmembrane region" description="Helical" evidence="2">
    <location>
        <begin position="12"/>
        <end position="30"/>
    </location>
</feature>
<dbReference type="Gene3D" id="2.170.120.30">
    <property type="match status" value="2"/>
</dbReference>
<organism evidence="3 4">
    <name type="scientific">Clostridium oceanicum</name>
    <dbReference type="NCBI Taxonomy" id="1543"/>
    <lineage>
        <taxon>Bacteria</taxon>
        <taxon>Bacillati</taxon>
        <taxon>Bacillota</taxon>
        <taxon>Clostridia</taxon>
        <taxon>Eubacteriales</taxon>
        <taxon>Clostridiaceae</taxon>
        <taxon>Clostridium</taxon>
    </lineage>
</organism>
<keyword evidence="4" id="KW-1185">Reference proteome</keyword>
<name>A0ABN1JAV1_9CLOT</name>
<protein>
    <submittedName>
        <fullName evidence="3">CdaR family protein</fullName>
    </submittedName>
</protein>
<dbReference type="EMBL" id="BAAACG010000003">
    <property type="protein sequence ID" value="GAA0734148.1"/>
    <property type="molecule type" value="Genomic_DNA"/>
</dbReference>
<proteinExistence type="predicted"/>
<dbReference type="Proteomes" id="UP001501510">
    <property type="component" value="Unassembled WGS sequence"/>
</dbReference>
<dbReference type="InterPro" id="IPR012505">
    <property type="entry name" value="YbbR"/>
</dbReference>
<gene>
    <name evidence="3" type="ORF">GCM10008906_05940</name>
</gene>
<keyword evidence="2" id="KW-0472">Membrane</keyword>
<keyword evidence="2" id="KW-0812">Transmembrane</keyword>
<keyword evidence="2" id="KW-1133">Transmembrane helix</keyword>